<dbReference type="Pfam" id="PF19754">
    <property type="entry name" value="DUF6241"/>
    <property type="match status" value="1"/>
</dbReference>
<proteinExistence type="predicted"/>
<gene>
    <name evidence="2" type="ORF">GCM10011351_11080</name>
</gene>
<dbReference type="EMBL" id="BMLG01000003">
    <property type="protein sequence ID" value="GGM27094.1"/>
    <property type="molecule type" value="Genomic_DNA"/>
</dbReference>
<dbReference type="InterPro" id="IPR046208">
    <property type="entry name" value="DUF6241"/>
</dbReference>
<keyword evidence="1" id="KW-0812">Transmembrane</keyword>
<reference evidence="2" key="2">
    <citation type="submission" date="2020-09" db="EMBL/GenBank/DDBJ databases">
        <authorList>
            <person name="Sun Q."/>
            <person name="Zhou Y."/>
        </authorList>
    </citation>
    <scope>NUCLEOTIDE SEQUENCE</scope>
    <source>
        <strain evidence="2">CGMCC 1.6333</strain>
    </source>
</reference>
<reference evidence="2" key="1">
    <citation type="journal article" date="2014" name="Int. J. Syst. Evol. Microbiol.">
        <title>Complete genome sequence of Corynebacterium casei LMG S-19264T (=DSM 44701T), isolated from a smear-ripened cheese.</title>
        <authorList>
            <consortium name="US DOE Joint Genome Institute (JGI-PGF)"/>
            <person name="Walter F."/>
            <person name="Albersmeier A."/>
            <person name="Kalinowski J."/>
            <person name="Ruckert C."/>
        </authorList>
    </citation>
    <scope>NUCLEOTIDE SEQUENCE</scope>
    <source>
        <strain evidence="2">CGMCC 1.6333</strain>
    </source>
</reference>
<feature type="transmembrane region" description="Helical" evidence="1">
    <location>
        <begin position="16"/>
        <end position="38"/>
    </location>
</feature>
<keyword evidence="1" id="KW-0472">Membrane</keyword>
<sequence length="201" mass="22911">MKNKITVRSSVIKKRIIIASIVIALTVVVGITASNYVLNTFENNRQARKEREALPLIAERERSDAVFSSTDAEDLIEESFFRKLSAEKGIEPRELFPEAMSEKQVNLAIHHMSHQKVKAHEKRGVSQLTKEKVEVLYNIVSNGDYDHKNLYLDILKRWSEGNFEYAHRDHNAVWNLLGGDVGVATGTASPEEEELYIKKNF</sequence>
<dbReference type="AlphaFoldDB" id="A0A917TKX0"/>
<evidence type="ECO:0000313" key="3">
    <source>
        <dbReference type="Proteomes" id="UP000618460"/>
    </source>
</evidence>
<dbReference type="RefSeq" id="WP_117154844.1">
    <property type="nucleotide sequence ID" value="NZ_BMLG01000003.1"/>
</dbReference>
<comment type="caution">
    <text evidence="2">The sequence shown here is derived from an EMBL/GenBank/DDBJ whole genome shotgun (WGS) entry which is preliminary data.</text>
</comment>
<protein>
    <submittedName>
        <fullName evidence="2">Uncharacterized protein</fullName>
    </submittedName>
</protein>
<accession>A0A917TKX0</accession>
<organism evidence="2 3">
    <name type="scientific">Paraliobacillus quinghaiensis</name>
    <dbReference type="NCBI Taxonomy" id="470815"/>
    <lineage>
        <taxon>Bacteria</taxon>
        <taxon>Bacillati</taxon>
        <taxon>Bacillota</taxon>
        <taxon>Bacilli</taxon>
        <taxon>Bacillales</taxon>
        <taxon>Bacillaceae</taxon>
        <taxon>Paraliobacillus</taxon>
    </lineage>
</organism>
<keyword evidence="3" id="KW-1185">Reference proteome</keyword>
<dbReference type="OrthoDB" id="1932566at2"/>
<keyword evidence="1" id="KW-1133">Transmembrane helix</keyword>
<evidence type="ECO:0000256" key="1">
    <source>
        <dbReference type="SAM" id="Phobius"/>
    </source>
</evidence>
<name>A0A917TKX0_9BACI</name>
<dbReference type="Proteomes" id="UP000618460">
    <property type="component" value="Unassembled WGS sequence"/>
</dbReference>
<evidence type="ECO:0000313" key="2">
    <source>
        <dbReference type="EMBL" id="GGM27094.1"/>
    </source>
</evidence>